<dbReference type="RefSeq" id="WP_005999905.1">
    <property type="nucleotide sequence ID" value="NZ_AAEW02000007.1"/>
</dbReference>
<organism evidence="1 2">
    <name type="scientific">Desulfuromonas acetoxidans (strain DSM 684 / 11070)</name>
    <dbReference type="NCBI Taxonomy" id="281689"/>
    <lineage>
        <taxon>Bacteria</taxon>
        <taxon>Pseudomonadati</taxon>
        <taxon>Thermodesulfobacteriota</taxon>
        <taxon>Desulfuromonadia</taxon>
        <taxon>Desulfuromonadales</taxon>
        <taxon>Desulfuromonadaceae</taxon>
        <taxon>Desulfuromonas</taxon>
    </lineage>
</organism>
<dbReference type="AlphaFoldDB" id="Q1K0B8"/>
<evidence type="ECO:0000313" key="1">
    <source>
        <dbReference type="EMBL" id="EAT16023.1"/>
    </source>
</evidence>
<proteinExistence type="predicted"/>
<dbReference type="Proteomes" id="UP000005695">
    <property type="component" value="Unassembled WGS sequence"/>
</dbReference>
<reference evidence="1" key="1">
    <citation type="submission" date="2006-05" db="EMBL/GenBank/DDBJ databases">
        <title>Annotation of the draft genome assembly of Desulfuromonas acetoxidans DSM 684.</title>
        <authorList>
            <consortium name="US DOE Joint Genome Institute (JGI-ORNL)"/>
            <person name="Larimer F."/>
            <person name="Land M."/>
            <person name="Hauser L."/>
        </authorList>
    </citation>
    <scope>NUCLEOTIDE SEQUENCE [LARGE SCALE GENOMIC DNA]</scope>
    <source>
        <strain evidence="1">DSM 684</strain>
    </source>
</reference>
<accession>Q1K0B8</accession>
<evidence type="ECO:0000313" key="2">
    <source>
        <dbReference type="Proteomes" id="UP000005695"/>
    </source>
</evidence>
<keyword evidence="2" id="KW-1185">Reference proteome</keyword>
<sequence>MAKRIEPHTPKWVEPIIEYQRLADRYQTVEERAENERKKSNASKRPERRFIALRKLVSTLKKNHSFSRLDYPSAESEIRRLGVEKIQNDLADLLTGLELTPAAATQIVQRVLEHSSLFQLIPTTATAQLDHLLYVNLSPGLKVLSLMVTGITIPLIDLSCLALVERCQKGRLMASHNNLLLTVSHKETPSNKIKLQESFEISLSIATGVIEIDDSSRRAFVFQRGDTSFALYADKQINIEI</sequence>
<gene>
    <name evidence="1" type="ORF">Dace_2323</name>
</gene>
<dbReference type="EMBL" id="AAEW02000007">
    <property type="protein sequence ID" value="EAT16023.1"/>
    <property type="molecule type" value="Genomic_DNA"/>
</dbReference>
<reference evidence="1" key="2">
    <citation type="submission" date="2006-05" db="EMBL/GenBank/DDBJ databases">
        <title>Sequencing of the draft genome and assembly of Desulfuromonas acetoxidans DSM 684.</title>
        <authorList>
            <consortium name="US DOE Joint Genome Institute (JGI-PGF)"/>
            <person name="Copeland A."/>
            <person name="Lucas S."/>
            <person name="Lapidus A."/>
            <person name="Barry K."/>
            <person name="Detter J.C."/>
            <person name="Glavina del Rio T."/>
            <person name="Hammon N."/>
            <person name="Israni S."/>
            <person name="Dalin E."/>
            <person name="Tice H."/>
            <person name="Bruce D."/>
            <person name="Pitluck S."/>
            <person name="Richardson P."/>
        </authorList>
    </citation>
    <scope>NUCLEOTIDE SEQUENCE [LARGE SCALE GENOMIC DNA]</scope>
    <source>
        <strain evidence="1">DSM 684</strain>
    </source>
</reference>
<protein>
    <submittedName>
        <fullName evidence="1">Uncharacterized protein</fullName>
    </submittedName>
</protein>
<comment type="caution">
    <text evidence="1">The sequence shown here is derived from an EMBL/GenBank/DDBJ whole genome shotgun (WGS) entry which is preliminary data.</text>
</comment>
<dbReference type="OrthoDB" id="5405480at2"/>
<name>Q1K0B8_DESA6</name>